<dbReference type="Proteomes" id="UP000722485">
    <property type="component" value="Unassembled WGS sequence"/>
</dbReference>
<evidence type="ECO:0000313" key="2">
    <source>
        <dbReference type="Proteomes" id="UP000722485"/>
    </source>
</evidence>
<protein>
    <submittedName>
        <fullName evidence="1">Uncharacterized protein</fullName>
    </submittedName>
</protein>
<gene>
    <name evidence="1" type="ORF">G7Z17_g9324</name>
</gene>
<accession>A0A9P5L5T2</accession>
<sequence>MVTRDYEKKRLYLHHPEPDYAVVRSRITRIIPAPSPPPPPPPMIIERPPSFGRVALPGWASSMGTEGGTS</sequence>
<name>A0A9P5L5T2_9HYPO</name>
<dbReference type="AlphaFoldDB" id="A0A9P5L5T2"/>
<organism evidence="1 2">
    <name type="scientific">Cylindrodendrum hubeiense</name>
    <dbReference type="NCBI Taxonomy" id="595255"/>
    <lineage>
        <taxon>Eukaryota</taxon>
        <taxon>Fungi</taxon>
        <taxon>Dikarya</taxon>
        <taxon>Ascomycota</taxon>
        <taxon>Pezizomycotina</taxon>
        <taxon>Sordariomycetes</taxon>
        <taxon>Hypocreomycetidae</taxon>
        <taxon>Hypocreales</taxon>
        <taxon>Nectriaceae</taxon>
        <taxon>Cylindrodendrum</taxon>
    </lineage>
</organism>
<proteinExistence type="predicted"/>
<reference evidence="1" key="1">
    <citation type="submission" date="2020-03" db="EMBL/GenBank/DDBJ databases">
        <title>Draft Genome Sequence of Cylindrodendrum hubeiense.</title>
        <authorList>
            <person name="Buettner E."/>
            <person name="Kellner H."/>
        </authorList>
    </citation>
    <scope>NUCLEOTIDE SEQUENCE</scope>
    <source>
        <strain evidence="1">IHI 201604</strain>
    </source>
</reference>
<dbReference type="EMBL" id="JAANBB010000263">
    <property type="protein sequence ID" value="KAF7545241.1"/>
    <property type="molecule type" value="Genomic_DNA"/>
</dbReference>
<evidence type="ECO:0000313" key="1">
    <source>
        <dbReference type="EMBL" id="KAF7545241.1"/>
    </source>
</evidence>
<comment type="caution">
    <text evidence="1">The sequence shown here is derived from an EMBL/GenBank/DDBJ whole genome shotgun (WGS) entry which is preliminary data.</text>
</comment>
<keyword evidence="2" id="KW-1185">Reference proteome</keyword>